<evidence type="ECO:0000256" key="3">
    <source>
        <dbReference type="ARBA" id="ARBA00023015"/>
    </source>
</evidence>
<sequence>MPKVGMAPIRRRQLIDAAISAIHEYGLADATVARIARKAGVSAGIVHHYFDGKNDLLFAAMRSLLEDLRRQAVARLARAHTPRERAYAIIDASFSCDQFSEEVMTAWLALYGSARHSDRLTRILRIYARRLHSNLTSALLPLLGRREAERVAEGTAAMIDGLWLQYALKGGVDPAHPRQMARDYVDAQLAVKARVEA</sequence>
<dbReference type="InterPro" id="IPR009057">
    <property type="entry name" value="Homeodomain-like_sf"/>
</dbReference>
<protein>
    <recommendedName>
        <fullName evidence="7">HTH-type transcriptional regulator BetI</fullName>
    </recommendedName>
</protein>
<dbReference type="NCBIfam" id="TIGR03384">
    <property type="entry name" value="betaine_BetI"/>
    <property type="match status" value="1"/>
</dbReference>
<comment type="pathway">
    <text evidence="1 7">Amine and polyamine biosynthesis; betaine biosynthesis via choline pathway [regulation].</text>
</comment>
<gene>
    <name evidence="7 10" type="primary">betI</name>
    <name evidence="10" type="ORF">HW532_05865</name>
</gene>
<dbReference type="PRINTS" id="PR00455">
    <property type="entry name" value="HTHTETR"/>
</dbReference>
<keyword evidence="3 7" id="KW-0805">Transcription regulation</keyword>
<name>A0A7S8HB96_9HYPH</name>
<comment type="function">
    <text evidence="7">Repressor involved in choline regulation of the bet genes.</text>
</comment>
<keyword evidence="11" id="KW-1185">Reference proteome</keyword>
<dbReference type="PANTHER" id="PTHR30055">
    <property type="entry name" value="HTH-TYPE TRANSCRIPTIONAL REGULATOR RUTR"/>
    <property type="match status" value="1"/>
</dbReference>
<evidence type="ECO:0000256" key="5">
    <source>
        <dbReference type="ARBA" id="ARBA00023163"/>
    </source>
</evidence>
<dbReference type="InterPro" id="IPR017757">
    <property type="entry name" value="Tscrpt_rep_BetI"/>
</dbReference>
<evidence type="ECO:0000313" key="10">
    <source>
        <dbReference type="EMBL" id="QPC42271.1"/>
    </source>
</evidence>
<keyword evidence="5 7" id="KW-0804">Transcription</keyword>
<dbReference type="AlphaFoldDB" id="A0A7S8HB96"/>
<organism evidence="10 11">
    <name type="scientific">Kaustia mangrovi</name>
    <dbReference type="NCBI Taxonomy" id="2593653"/>
    <lineage>
        <taxon>Bacteria</taxon>
        <taxon>Pseudomonadati</taxon>
        <taxon>Pseudomonadota</taxon>
        <taxon>Alphaproteobacteria</taxon>
        <taxon>Hyphomicrobiales</taxon>
        <taxon>Parvibaculaceae</taxon>
        <taxon>Kaustia</taxon>
    </lineage>
</organism>
<dbReference type="KEGG" id="kmn:HW532_05865"/>
<evidence type="ECO:0000256" key="4">
    <source>
        <dbReference type="ARBA" id="ARBA00023125"/>
    </source>
</evidence>
<dbReference type="UniPathway" id="UPA00529"/>
<dbReference type="PANTHER" id="PTHR30055:SF234">
    <property type="entry name" value="HTH-TYPE TRANSCRIPTIONAL REGULATOR BETI"/>
    <property type="match status" value="1"/>
</dbReference>
<dbReference type="Proteomes" id="UP000593594">
    <property type="component" value="Chromosome"/>
</dbReference>
<dbReference type="InterPro" id="IPR039538">
    <property type="entry name" value="BetI_C"/>
</dbReference>
<dbReference type="GO" id="GO:0000976">
    <property type="term" value="F:transcription cis-regulatory region binding"/>
    <property type="evidence" value="ECO:0007669"/>
    <property type="project" value="TreeGrafter"/>
</dbReference>
<evidence type="ECO:0000259" key="9">
    <source>
        <dbReference type="PROSITE" id="PS50977"/>
    </source>
</evidence>
<dbReference type="InterPro" id="IPR023772">
    <property type="entry name" value="DNA-bd_HTH_TetR-type_CS"/>
</dbReference>
<evidence type="ECO:0000256" key="7">
    <source>
        <dbReference type="HAMAP-Rule" id="MF_00768"/>
    </source>
</evidence>
<dbReference type="PROSITE" id="PS01081">
    <property type="entry name" value="HTH_TETR_1"/>
    <property type="match status" value="1"/>
</dbReference>
<evidence type="ECO:0000256" key="8">
    <source>
        <dbReference type="PROSITE-ProRule" id="PRU00335"/>
    </source>
</evidence>
<dbReference type="EMBL" id="CP058214">
    <property type="protein sequence ID" value="QPC42271.1"/>
    <property type="molecule type" value="Genomic_DNA"/>
</dbReference>
<feature type="DNA-binding region" description="H-T-H motif" evidence="7 8">
    <location>
        <begin position="31"/>
        <end position="50"/>
    </location>
</feature>
<evidence type="ECO:0000256" key="6">
    <source>
        <dbReference type="ARBA" id="ARBA00024936"/>
    </source>
</evidence>
<dbReference type="PROSITE" id="PS50977">
    <property type="entry name" value="HTH_TETR_2"/>
    <property type="match status" value="1"/>
</dbReference>
<dbReference type="InterPro" id="IPR036271">
    <property type="entry name" value="Tet_transcr_reg_TetR-rel_C_sf"/>
</dbReference>
<dbReference type="Gene3D" id="1.10.357.10">
    <property type="entry name" value="Tetracycline Repressor, domain 2"/>
    <property type="match status" value="1"/>
</dbReference>
<dbReference type="Pfam" id="PF00440">
    <property type="entry name" value="TetR_N"/>
    <property type="match status" value="1"/>
</dbReference>
<proteinExistence type="inferred from homology"/>
<keyword evidence="2 7" id="KW-0678">Repressor</keyword>
<accession>A0A7S8HB96</accession>
<dbReference type="GO" id="GO:0045892">
    <property type="term" value="P:negative regulation of DNA-templated transcription"/>
    <property type="evidence" value="ECO:0007669"/>
    <property type="project" value="UniProtKB-UniRule"/>
</dbReference>
<dbReference type="InterPro" id="IPR050109">
    <property type="entry name" value="HTH-type_TetR-like_transc_reg"/>
</dbReference>
<dbReference type="SUPFAM" id="SSF48498">
    <property type="entry name" value="Tetracyclin repressor-like, C-terminal domain"/>
    <property type="match status" value="1"/>
</dbReference>
<dbReference type="GO" id="GO:0003700">
    <property type="term" value="F:DNA-binding transcription factor activity"/>
    <property type="evidence" value="ECO:0007669"/>
    <property type="project" value="UniProtKB-UniRule"/>
</dbReference>
<evidence type="ECO:0000256" key="2">
    <source>
        <dbReference type="ARBA" id="ARBA00022491"/>
    </source>
</evidence>
<dbReference type="SUPFAM" id="SSF46689">
    <property type="entry name" value="Homeodomain-like"/>
    <property type="match status" value="1"/>
</dbReference>
<dbReference type="NCBIfam" id="NF001978">
    <property type="entry name" value="PRK00767.1"/>
    <property type="match status" value="1"/>
</dbReference>
<dbReference type="GO" id="GO:0019285">
    <property type="term" value="P:glycine betaine biosynthetic process from choline"/>
    <property type="evidence" value="ECO:0007669"/>
    <property type="project" value="UniProtKB-UniRule"/>
</dbReference>
<comment type="function">
    <text evidence="6">Repressor involved in the biosynthesis of the osmoprotectant glycine betaine. It represses transcription of the choline transporter BetT and the genes of BetAB involved in the synthesis of glycine betaine.</text>
</comment>
<evidence type="ECO:0000256" key="1">
    <source>
        <dbReference type="ARBA" id="ARBA00004719"/>
    </source>
</evidence>
<keyword evidence="4 7" id="KW-0238">DNA-binding</keyword>
<dbReference type="Pfam" id="PF13977">
    <property type="entry name" value="TetR_C_6"/>
    <property type="match status" value="1"/>
</dbReference>
<dbReference type="InterPro" id="IPR001647">
    <property type="entry name" value="HTH_TetR"/>
</dbReference>
<evidence type="ECO:0000313" key="11">
    <source>
        <dbReference type="Proteomes" id="UP000593594"/>
    </source>
</evidence>
<reference evidence="10 11" key="1">
    <citation type="submission" date="2020-06" db="EMBL/GenBank/DDBJ databases">
        <title>Genome sequence of 2 isolates from Red Sea Mangroves.</title>
        <authorList>
            <person name="Sefrji F."/>
            <person name="Michoud G."/>
            <person name="Merlino G."/>
            <person name="Daffonchio D."/>
        </authorList>
    </citation>
    <scope>NUCLEOTIDE SEQUENCE [LARGE SCALE GENOMIC DNA]</scope>
    <source>
        <strain evidence="10 11">R1DC25</strain>
    </source>
</reference>
<dbReference type="RefSeq" id="WP_213163502.1">
    <property type="nucleotide sequence ID" value="NZ_CP058214.1"/>
</dbReference>
<dbReference type="HAMAP" id="MF_00768">
    <property type="entry name" value="HTH_type_BetI"/>
    <property type="match status" value="1"/>
</dbReference>
<feature type="domain" description="HTH tetR-type" evidence="9">
    <location>
        <begin position="8"/>
        <end position="68"/>
    </location>
</feature>